<dbReference type="InterPro" id="IPR001173">
    <property type="entry name" value="Glyco_trans_2-like"/>
</dbReference>
<evidence type="ECO:0000313" key="3">
    <source>
        <dbReference type="EMBL" id="MST62968.1"/>
    </source>
</evidence>
<organism evidence="3 4">
    <name type="scientific">Peptostreptococcus porci</name>
    <dbReference type="NCBI Taxonomy" id="2652282"/>
    <lineage>
        <taxon>Bacteria</taxon>
        <taxon>Bacillati</taxon>
        <taxon>Bacillota</taxon>
        <taxon>Clostridia</taxon>
        <taxon>Peptostreptococcales</taxon>
        <taxon>Peptostreptococcaceae</taxon>
        <taxon>Peptostreptococcus</taxon>
    </lineage>
</organism>
<keyword evidence="1" id="KW-1133">Transmembrane helix</keyword>
<dbReference type="GO" id="GO:0016758">
    <property type="term" value="F:hexosyltransferase activity"/>
    <property type="evidence" value="ECO:0007669"/>
    <property type="project" value="UniProtKB-ARBA"/>
</dbReference>
<reference evidence="3 4" key="1">
    <citation type="submission" date="2019-08" db="EMBL/GenBank/DDBJ databases">
        <title>In-depth cultivation of the pig gut microbiome towards novel bacterial diversity and tailored functional studies.</title>
        <authorList>
            <person name="Wylensek D."/>
            <person name="Hitch T.C.A."/>
            <person name="Clavel T."/>
        </authorList>
    </citation>
    <scope>NUCLEOTIDE SEQUENCE [LARGE SCALE GENOMIC DNA]</scope>
    <source>
        <strain evidence="3 4">WCA-SAB-591-4A-A</strain>
    </source>
</reference>
<dbReference type="RefSeq" id="WP_154538440.1">
    <property type="nucleotide sequence ID" value="NZ_VUNE01000004.1"/>
</dbReference>
<dbReference type="Pfam" id="PF00535">
    <property type="entry name" value="Glycos_transf_2"/>
    <property type="match status" value="1"/>
</dbReference>
<dbReference type="CDD" id="cd00761">
    <property type="entry name" value="Glyco_tranf_GTA_type"/>
    <property type="match status" value="1"/>
</dbReference>
<comment type="caution">
    <text evidence="3">The sequence shown here is derived from an EMBL/GenBank/DDBJ whole genome shotgun (WGS) entry which is preliminary data.</text>
</comment>
<name>A0A6N7X1T8_9FIRM</name>
<keyword evidence="1" id="KW-0472">Membrane</keyword>
<dbReference type="AlphaFoldDB" id="A0A6N7X1T8"/>
<sequence>MKVMFTVICTVYNAEMYIKECIESVINQSYGNFELIIVDDGSTDNSLRLCREFERKDERIRIYRQENNGVSSARNLGIESSNGDYIIFLDSDDFLDLNYLESIYRNIEKDKKLYVTELTKVLDDGSRITNDKKLFIKDFETEELIFSLLFGESKFEEKYYLGKNMRAIGGKVFQRNVIVDNCIRFDEALYIGEDAVFILEYICSISKENIGVINCEGYFYRIVDNSSVRRYKPDLLEQLILQRKIMYPILSRYNIPIAAYTIADLFDLISNDIKGVKMGEIQFRNLLDSALIWLKNYGNTGGIENENFVSNDTLDTKIRIILFFWGRVSHRSICVLAYLILMLRGIIRRIRFKNRVEF</sequence>
<evidence type="ECO:0000313" key="4">
    <source>
        <dbReference type="Proteomes" id="UP000440713"/>
    </source>
</evidence>
<dbReference type="PANTHER" id="PTHR22916">
    <property type="entry name" value="GLYCOSYLTRANSFERASE"/>
    <property type="match status" value="1"/>
</dbReference>
<feature type="transmembrane region" description="Helical" evidence="1">
    <location>
        <begin position="320"/>
        <end position="343"/>
    </location>
</feature>
<dbReference type="EMBL" id="VUNE01000004">
    <property type="protein sequence ID" value="MST62968.1"/>
    <property type="molecule type" value="Genomic_DNA"/>
</dbReference>
<keyword evidence="3" id="KW-0808">Transferase</keyword>
<dbReference type="InterPro" id="IPR029044">
    <property type="entry name" value="Nucleotide-diphossugar_trans"/>
</dbReference>
<keyword evidence="4" id="KW-1185">Reference proteome</keyword>
<feature type="domain" description="Glycosyltransferase 2-like" evidence="2">
    <location>
        <begin position="6"/>
        <end position="134"/>
    </location>
</feature>
<evidence type="ECO:0000259" key="2">
    <source>
        <dbReference type="Pfam" id="PF00535"/>
    </source>
</evidence>
<dbReference type="Gene3D" id="3.90.550.10">
    <property type="entry name" value="Spore Coat Polysaccharide Biosynthesis Protein SpsA, Chain A"/>
    <property type="match status" value="1"/>
</dbReference>
<dbReference type="SUPFAM" id="SSF53448">
    <property type="entry name" value="Nucleotide-diphospho-sugar transferases"/>
    <property type="match status" value="1"/>
</dbReference>
<gene>
    <name evidence="3" type="ORF">FYJ71_08285</name>
</gene>
<dbReference type="PANTHER" id="PTHR22916:SF3">
    <property type="entry name" value="UDP-GLCNAC:BETAGAL BETA-1,3-N-ACETYLGLUCOSAMINYLTRANSFERASE-LIKE PROTEIN 1"/>
    <property type="match status" value="1"/>
</dbReference>
<proteinExistence type="predicted"/>
<accession>A0A6N7X1T8</accession>
<dbReference type="Proteomes" id="UP000440713">
    <property type="component" value="Unassembled WGS sequence"/>
</dbReference>
<protein>
    <submittedName>
        <fullName evidence="3">Glycosyltransferase family 2 protein</fullName>
    </submittedName>
</protein>
<evidence type="ECO:0000256" key="1">
    <source>
        <dbReference type="SAM" id="Phobius"/>
    </source>
</evidence>
<keyword evidence="1" id="KW-0812">Transmembrane</keyword>